<evidence type="ECO:0000313" key="16">
    <source>
        <dbReference type="Proteomes" id="UP001273505"/>
    </source>
</evidence>
<keyword evidence="11 13" id="KW-0472">Membrane</keyword>
<dbReference type="CDD" id="cd07325">
    <property type="entry name" value="M48_Ste24p_like"/>
    <property type="match status" value="1"/>
</dbReference>
<keyword evidence="6" id="KW-0479">Metal-binding</keyword>
<organism evidence="15 16">
    <name type="scientific">Gilvimarinus gilvus</name>
    <dbReference type="NCBI Taxonomy" id="3058038"/>
    <lineage>
        <taxon>Bacteria</taxon>
        <taxon>Pseudomonadati</taxon>
        <taxon>Pseudomonadota</taxon>
        <taxon>Gammaproteobacteria</taxon>
        <taxon>Cellvibrionales</taxon>
        <taxon>Cellvibrionaceae</taxon>
        <taxon>Gilvimarinus</taxon>
    </lineage>
</organism>
<feature type="transmembrane region" description="Helical" evidence="13">
    <location>
        <begin position="262"/>
        <end position="295"/>
    </location>
</feature>
<dbReference type="InterPro" id="IPR045584">
    <property type="entry name" value="Pilin-like"/>
</dbReference>
<dbReference type="Gene3D" id="3.30.2010.10">
    <property type="entry name" value="Metalloproteases ('zincins'), catalytic domain"/>
    <property type="match status" value="1"/>
</dbReference>
<name>A0ABU4RZA4_9GAMM</name>
<proteinExistence type="inferred from homology"/>
<comment type="subcellular location">
    <subcellularLocation>
        <location evidence="1">Cell membrane</location>
        <topology evidence="1">Multi-pass membrane protein</topology>
    </subcellularLocation>
</comment>
<evidence type="ECO:0000256" key="6">
    <source>
        <dbReference type="ARBA" id="ARBA00022723"/>
    </source>
</evidence>
<comment type="cofactor">
    <cofactor evidence="12">
        <name>Zn(2+)</name>
        <dbReference type="ChEBI" id="CHEBI:29105"/>
    </cofactor>
    <text evidence="12">Binds 1 zinc ion per subunit.</text>
</comment>
<dbReference type="EMBL" id="JAXAFO010000021">
    <property type="protein sequence ID" value="MDX6850216.1"/>
    <property type="molecule type" value="Genomic_DNA"/>
</dbReference>
<accession>A0ABU4RZA4</accession>
<evidence type="ECO:0000256" key="5">
    <source>
        <dbReference type="ARBA" id="ARBA00022692"/>
    </source>
</evidence>
<reference evidence="15 16" key="1">
    <citation type="submission" date="2023-11" db="EMBL/GenBank/DDBJ databases">
        <title>Gilvimarinus fulvus sp. nov., isolated from the surface of Kelp.</title>
        <authorList>
            <person name="Sun Y.Y."/>
            <person name="Gong Y."/>
            <person name="Du Z.J."/>
        </authorList>
    </citation>
    <scope>NUCLEOTIDE SEQUENCE [LARGE SCALE GENOMIC DNA]</scope>
    <source>
        <strain evidence="15 16">SDUM040013</strain>
    </source>
</reference>
<evidence type="ECO:0000256" key="4">
    <source>
        <dbReference type="ARBA" id="ARBA00022670"/>
    </source>
</evidence>
<keyword evidence="16" id="KW-1185">Reference proteome</keyword>
<evidence type="ECO:0000256" key="9">
    <source>
        <dbReference type="ARBA" id="ARBA00022989"/>
    </source>
</evidence>
<evidence type="ECO:0000256" key="10">
    <source>
        <dbReference type="ARBA" id="ARBA00023049"/>
    </source>
</evidence>
<evidence type="ECO:0000259" key="14">
    <source>
        <dbReference type="Pfam" id="PF01435"/>
    </source>
</evidence>
<protein>
    <submittedName>
        <fullName evidence="15">M48 family metallopeptidase</fullName>
    </submittedName>
</protein>
<keyword evidence="7 12" id="KW-0378">Hydrolase</keyword>
<dbReference type="Pfam" id="PF00114">
    <property type="entry name" value="Pilin"/>
    <property type="match status" value="1"/>
</dbReference>
<sequence>MEGNNKERQINAHVYGNEKSLFVVHLVLSMIFWFLIILGTFGTALIYVLLFFVGYLFAQSGLISWIKGNGIKISEQQFPDLYERYLQSCQRLNMKDIPEAYILEGGGILNAFATRFLGRNFVVVYSDVIDAMNESPGSINFYFGHELAHIKRNHLTWGVVIWPSNILPWIGAAYSRAREYTCDQFGKLCCDDSLQALNGMLLLAAGGKHYKHVNIDVYLTQAKSTGKFWMAFHELIGDYPWLVKRACRLQDKDYKFPGRNPLAWLLALLVPRLGIGTGIIPLMIIVAIIGILAAIALPAYQDYTVRAATSQVYHVGAQAAELTQRHYNSYGNLPESLESLGIDQLYPSEVLNMNLNQDTGIIEVTLAQRAARGKSLLFVPTTNEYNETIWVCMSEDIKNSQLPSACRE</sequence>
<evidence type="ECO:0000313" key="15">
    <source>
        <dbReference type="EMBL" id="MDX6850216.1"/>
    </source>
</evidence>
<dbReference type="PANTHER" id="PTHR43221">
    <property type="entry name" value="PROTEASE HTPX"/>
    <property type="match status" value="1"/>
</dbReference>
<dbReference type="RefSeq" id="WP_302720842.1">
    <property type="nucleotide sequence ID" value="NZ_JAULRU010000215.1"/>
</dbReference>
<dbReference type="InterPro" id="IPR001082">
    <property type="entry name" value="Pilin"/>
</dbReference>
<evidence type="ECO:0000256" key="1">
    <source>
        <dbReference type="ARBA" id="ARBA00004651"/>
    </source>
</evidence>
<gene>
    <name evidence="15" type="ORF">SCD92_12655</name>
</gene>
<dbReference type="InterPro" id="IPR001915">
    <property type="entry name" value="Peptidase_M48"/>
</dbReference>
<evidence type="ECO:0000256" key="13">
    <source>
        <dbReference type="SAM" id="Phobius"/>
    </source>
</evidence>
<evidence type="ECO:0000256" key="11">
    <source>
        <dbReference type="ARBA" id="ARBA00023136"/>
    </source>
</evidence>
<evidence type="ECO:0000256" key="3">
    <source>
        <dbReference type="ARBA" id="ARBA00022475"/>
    </source>
</evidence>
<keyword evidence="9 13" id="KW-1133">Transmembrane helix</keyword>
<dbReference type="SUPFAM" id="SSF54523">
    <property type="entry name" value="Pili subunits"/>
    <property type="match status" value="1"/>
</dbReference>
<comment type="similarity">
    <text evidence="2">Belongs to the N-Me-Phe pilin family.</text>
</comment>
<keyword evidence="4 12" id="KW-0645">Protease</keyword>
<comment type="caution">
    <text evidence="15">The sequence shown here is derived from an EMBL/GenBank/DDBJ whole genome shotgun (WGS) entry which is preliminary data.</text>
</comment>
<dbReference type="PANTHER" id="PTHR43221:SF1">
    <property type="entry name" value="PROTEASE HTPX"/>
    <property type="match status" value="1"/>
</dbReference>
<keyword evidence="3" id="KW-1003">Cell membrane</keyword>
<feature type="transmembrane region" description="Helical" evidence="13">
    <location>
        <begin position="21"/>
        <end position="38"/>
    </location>
</feature>
<feature type="domain" description="Peptidase M48" evidence="14">
    <location>
        <begin position="76"/>
        <end position="157"/>
    </location>
</feature>
<dbReference type="InterPro" id="IPR050083">
    <property type="entry name" value="HtpX_protease"/>
</dbReference>
<evidence type="ECO:0000256" key="7">
    <source>
        <dbReference type="ARBA" id="ARBA00022801"/>
    </source>
</evidence>
<evidence type="ECO:0000256" key="8">
    <source>
        <dbReference type="ARBA" id="ARBA00022833"/>
    </source>
</evidence>
<dbReference type="Proteomes" id="UP001273505">
    <property type="component" value="Unassembled WGS sequence"/>
</dbReference>
<dbReference type="Gene3D" id="3.30.700.10">
    <property type="entry name" value="Glycoprotein, Type 4 Pilin"/>
    <property type="match status" value="1"/>
</dbReference>
<keyword evidence="10 12" id="KW-0482">Metalloprotease</keyword>
<evidence type="ECO:0000256" key="2">
    <source>
        <dbReference type="ARBA" id="ARBA00005233"/>
    </source>
</evidence>
<evidence type="ECO:0000256" key="12">
    <source>
        <dbReference type="RuleBase" id="RU003983"/>
    </source>
</evidence>
<dbReference type="Pfam" id="PF01435">
    <property type="entry name" value="Peptidase_M48"/>
    <property type="match status" value="1"/>
</dbReference>
<keyword evidence="5 13" id="KW-0812">Transmembrane</keyword>
<keyword evidence="8 12" id="KW-0862">Zinc</keyword>
<comment type="similarity">
    <text evidence="12">Belongs to the peptidase M48 family.</text>
</comment>